<proteinExistence type="predicted"/>
<dbReference type="EMBL" id="BARV01008437">
    <property type="protein sequence ID" value="GAI03836.1"/>
    <property type="molecule type" value="Genomic_DNA"/>
</dbReference>
<dbReference type="AlphaFoldDB" id="X1LDA8"/>
<dbReference type="Gene3D" id="3.90.1150.10">
    <property type="entry name" value="Aspartate Aminotransferase, domain 1"/>
    <property type="match status" value="1"/>
</dbReference>
<name>X1LDA8_9ZZZZ</name>
<gene>
    <name evidence="1" type="ORF">S06H3_16967</name>
</gene>
<dbReference type="InterPro" id="IPR015421">
    <property type="entry name" value="PyrdxlP-dep_Trfase_major"/>
</dbReference>
<feature type="non-terminal residue" evidence="1">
    <location>
        <position position="134"/>
    </location>
</feature>
<protein>
    <submittedName>
        <fullName evidence="1">Uncharacterized protein</fullName>
    </submittedName>
</protein>
<organism evidence="1">
    <name type="scientific">marine sediment metagenome</name>
    <dbReference type="NCBI Taxonomy" id="412755"/>
    <lineage>
        <taxon>unclassified sequences</taxon>
        <taxon>metagenomes</taxon>
        <taxon>ecological metagenomes</taxon>
    </lineage>
</organism>
<accession>X1LDA8</accession>
<dbReference type="SUPFAM" id="SSF53383">
    <property type="entry name" value="PLP-dependent transferases"/>
    <property type="match status" value="1"/>
</dbReference>
<dbReference type="InterPro" id="IPR015424">
    <property type="entry name" value="PyrdxlP-dep_Trfase"/>
</dbReference>
<evidence type="ECO:0000313" key="1">
    <source>
        <dbReference type="EMBL" id="GAI03836.1"/>
    </source>
</evidence>
<dbReference type="Gene3D" id="3.40.640.10">
    <property type="entry name" value="Type I PLP-dependent aspartate aminotransferase-like (Major domain)"/>
    <property type="match status" value="1"/>
</dbReference>
<dbReference type="InterPro" id="IPR015422">
    <property type="entry name" value="PyrdxlP-dep_Trfase_small"/>
</dbReference>
<sequence>MLNPVNSKESLENLAKSLVGKARNNTQWRQRNTVNLIPSEQTMSPLVRLLTIADPSGRYAEHRKVKALGDTEVYYYQGTEFIAEVEAELVKGMKEFLGCSEVETRLISGQMANITVFSGVLNYLNRVDRKVEPR</sequence>
<reference evidence="1" key="1">
    <citation type="journal article" date="2014" name="Front. Microbiol.">
        <title>High frequency of phylogenetically diverse reductive dehalogenase-homologous genes in deep subseafloor sedimentary metagenomes.</title>
        <authorList>
            <person name="Kawai M."/>
            <person name="Futagami T."/>
            <person name="Toyoda A."/>
            <person name="Takaki Y."/>
            <person name="Nishi S."/>
            <person name="Hori S."/>
            <person name="Arai W."/>
            <person name="Tsubouchi T."/>
            <person name="Morono Y."/>
            <person name="Uchiyama I."/>
            <person name="Ito T."/>
            <person name="Fujiyama A."/>
            <person name="Inagaki F."/>
            <person name="Takami H."/>
        </authorList>
    </citation>
    <scope>NUCLEOTIDE SEQUENCE</scope>
    <source>
        <strain evidence="1">Expedition CK06-06</strain>
    </source>
</reference>
<comment type="caution">
    <text evidence="1">The sequence shown here is derived from an EMBL/GenBank/DDBJ whole genome shotgun (WGS) entry which is preliminary data.</text>
</comment>